<keyword evidence="3" id="KW-0859">Xylose metabolism</keyword>
<proteinExistence type="inferred from homology"/>
<evidence type="ECO:0000256" key="2">
    <source>
        <dbReference type="ARBA" id="ARBA00006479"/>
    </source>
</evidence>
<dbReference type="OrthoDB" id="9796533at2"/>
<dbReference type="InterPro" id="IPR000600">
    <property type="entry name" value="ROK"/>
</dbReference>
<dbReference type="SUPFAM" id="SSF46785">
    <property type="entry name" value="Winged helix' DNA-binding domain"/>
    <property type="match status" value="1"/>
</dbReference>
<dbReference type="Gene3D" id="3.30.420.40">
    <property type="match status" value="2"/>
</dbReference>
<keyword evidence="3" id="KW-0119">Carbohydrate metabolism</keyword>
<comment type="similarity">
    <text evidence="2">Belongs to the ROK (NagC/XylR) family.</text>
</comment>
<dbReference type="Pfam" id="PF00480">
    <property type="entry name" value="ROK"/>
    <property type="match status" value="1"/>
</dbReference>
<dbReference type="InterPro" id="IPR036390">
    <property type="entry name" value="WH_DNA-bd_sf"/>
</dbReference>
<dbReference type="AlphaFoldDB" id="A0A3A6Q0Y9"/>
<evidence type="ECO:0000256" key="1">
    <source>
        <dbReference type="ARBA" id="ARBA00002486"/>
    </source>
</evidence>
<evidence type="ECO:0000313" key="4">
    <source>
        <dbReference type="EMBL" id="RJX39634.1"/>
    </source>
</evidence>
<name>A0A3A6Q0Y9_9BACL</name>
<dbReference type="EMBL" id="QXQB01000002">
    <property type="protein sequence ID" value="RJX39634.1"/>
    <property type="molecule type" value="Genomic_DNA"/>
</dbReference>
<gene>
    <name evidence="4" type="ORF">D3P09_09480</name>
</gene>
<keyword evidence="5" id="KW-1185">Reference proteome</keyword>
<dbReference type="InterPro" id="IPR036388">
    <property type="entry name" value="WH-like_DNA-bd_sf"/>
</dbReference>
<reference evidence="4 5" key="1">
    <citation type="submission" date="2018-09" db="EMBL/GenBank/DDBJ databases">
        <title>Paenibacillus aracenensis nov. sp. isolated from a cave in southern Spain.</title>
        <authorList>
            <person name="Jurado V."/>
            <person name="Gutierrez-Patricio S."/>
            <person name="Gonzalez-Pimentel J.L."/>
            <person name="Miller A.Z."/>
            <person name="Laiz L."/>
            <person name="Saiz-Jimenez C."/>
        </authorList>
    </citation>
    <scope>NUCLEOTIDE SEQUENCE [LARGE SCALE GENOMIC DNA]</scope>
    <source>
        <strain evidence="4 5">JCM 19203</strain>
    </source>
</reference>
<dbReference type="Proteomes" id="UP000267798">
    <property type="component" value="Unassembled WGS sequence"/>
</dbReference>
<comment type="function">
    <text evidence="1">Transcriptional repressor of xylose-utilizing enzymes.</text>
</comment>
<comment type="caution">
    <text evidence="4">The sequence shown here is derived from an EMBL/GenBank/DDBJ whole genome shotgun (WGS) entry which is preliminary data.</text>
</comment>
<dbReference type="Gene3D" id="1.10.10.10">
    <property type="entry name" value="Winged helix-like DNA-binding domain superfamily/Winged helix DNA-binding domain"/>
    <property type="match status" value="1"/>
</dbReference>
<dbReference type="PANTHER" id="PTHR18964:SF149">
    <property type="entry name" value="BIFUNCTIONAL UDP-N-ACETYLGLUCOSAMINE 2-EPIMERASE_N-ACETYLMANNOSAMINE KINASE"/>
    <property type="match status" value="1"/>
</dbReference>
<evidence type="ECO:0000313" key="5">
    <source>
        <dbReference type="Proteomes" id="UP000267798"/>
    </source>
</evidence>
<dbReference type="GO" id="GO:0042732">
    <property type="term" value="P:D-xylose metabolic process"/>
    <property type="evidence" value="ECO:0007669"/>
    <property type="project" value="UniProtKB-KW"/>
</dbReference>
<dbReference type="PANTHER" id="PTHR18964">
    <property type="entry name" value="ROK (REPRESSOR, ORF, KINASE) FAMILY"/>
    <property type="match status" value="1"/>
</dbReference>
<dbReference type="InterPro" id="IPR043129">
    <property type="entry name" value="ATPase_NBD"/>
</dbReference>
<accession>A0A3A6Q0Y9</accession>
<dbReference type="SUPFAM" id="SSF53067">
    <property type="entry name" value="Actin-like ATPase domain"/>
    <property type="match status" value="1"/>
</dbReference>
<organism evidence="4 5">
    <name type="scientific">Paenibacillus pinisoli</name>
    <dbReference type="NCBI Taxonomy" id="1276110"/>
    <lineage>
        <taxon>Bacteria</taxon>
        <taxon>Bacillati</taxon>
        <taxon>Bacillota</taxon>
        <taxon>Bacilli</taxon>
        <taxon>Bacillales</taxon>
        <taxon>Paenibacillaceae</taxon>
        <taxon>Paenibacillus</taxon>
    </lineage>
</organism>
<protein>
    <submittedName>
        <fullName evidence="4">ROK family transcriptional regulator</fullName>
    </submittedName>
</protein>
<evidence type="ECO:0000256" key="3">
    <source>
        <dbReference type="ARBA" id="ARBA00022629"/>
    </source>
</evidence>
<dbReference type="RefSeq" id="WP_120109291.1">
    <property type="nucleotide sequence ID" value="NZ_QXQB01000002.1"/>
</dbReference>
<sequence>MSKVSAKQQNVRITNQNLIIDTIRRHDNATRSELSKLLKLSVPSVCTNVDQLVEFGIVRETEDDSTGVGRKASRLRLNTRYGYIISIDLSNPCITVALSDLKPEVISEVKFDLEQFETEQLFGLLQEKIDELLSINELDASRLLVISISVPGRVNNEAGIVQCGSYLQELGYVDFRTPLEEKFGAKVQLQKDINAAVIGEISFGAAQGKDNAVFVSADVGVGLGIVLNGKLHSGSSHAAGEIEGYVMNTSGSAPEAGGEKPRLQQWTSVKALVDAVQADIEAGIPCSINGKADFNTIIQATQAGDELCIKHVRQAARAIAVFVANMLYLLDLETVVLGGGFVTLGPEYTDTVRAEVQRLRPGTTANIVNTGLKTKAVLLGGLSIGLENIFRDLLKE</sequence>